<dbReference type="SUPFAM" id="SSF102405">
    <property type="entry name" value="MCP/YpsA-like"/>
    <property type="match status" value="1"/>
</dbReference>
<dbReference type="Gene3D" id="3.40.50.450">
    <property type="match status" value="1"/>
</dbReference>
<sequence>MEEYWYWICGIKGIYRNQISRLTDYFGDPRHLFFAREKEIYGLVFLNEAEKKVLIQAKNNTDIDKEYHNRRKKGIDFISIGHPAYPERLKKIPDPPFGLFLKGKLPREETYSAAIIGARRCSGYGRQMAEEIGKKLAARGIQIISGMALGVDGFGQQGALEAGGSSFGILGSGVDICYPKRNRDLYDRLTRQGGILSEYPPGTQPLPIHFPMRNRIISGLSDVVIVVEAKVKSGSLITADCALEQGREVYVVPGRMNDELSKGSNLLIAQGAGIITGVDDLLKELGQEREKESKNKKSKITLETKENLVYSCLDFNSKSLNQILNATNLQVKELTGVLISLQLKGLVKESAKNFYEKI</sequence>
<gene>
    <name evidence="3" type="ORF">DSM106044_05681</name>
</gene>
<feature type="domain" description="Smf/DprA SLOG" evidence="2">
    <location>
        <begin position="77"/>
        <end position="285"/>
    </location>
</feature>
<dbReference type="PANTHER" id="PTHR43022:SF1">
    <property type="entry name" value="PROTEIN SMF"/>
    <property type="match status" value="1"/>
</dbReference>
<dbReference type="STRING" id="180332.GCA_000797495_01291"/>
<dbReference type="InterPro" id="IPR003488">
    <property type="entry name" value="DprA"/>
</dbReference>
<evidence type="ECO:0000313" key="3">
    <source>
        <dbReference type="EMBL" id="TLC97526.1"/>
    </source>
</evidence>
<evidence type="ECO:0000313" key="4">
    <source>
        <dbReference type="Proteomes" id="UP000306509"/>
    </source>
</evidence>
<dbReference type="NCBIfam" id="TIGR00732">
    <property type="entry name" value="dprA"/>
    <property type="match status" value="1"/>
</dbReference>
<evidence type="ECO:0000256" key="1">
    <source>
        <dbReference type="ARBA" id="ARBA00006525"/>
    </source>
</evidence>
<dbReference type="EMBL" id="QGQD01000119">
    <property type="protein sequence ID" value="TLC97526.1"/>
    <property type="molecule type" value="Genomic_DNA"/>
</dbReference>
<accession>A0A4U8PZ75</accession>
<dbReference type="AlphaFoldDB" id="A0A4U8PZ75"/>
<dbReference type="Proteomes" id="UP000306509">
    <property type="component" value="Unassembled WGS sequence"/>
</dbReference>
<dbReference type="InterPro" id="IPR057666">
    <property type="entry name" value="DrpA_SLOG"/>
</dbReference>
<comment type="caution">
    <text evidence="3">The sequence shown here is derived from an EMBL/GenBank/DDBJ whole genome shotgun (WGS) entry which is preliminary data.</text>
</comment>
<dbReference type="Pfam" id="PF02481">
    <property type="entry name" value="DNA_processg_A"/>
    <property type="match status" value="1"/>
</dbReference>
<dbReference type="Gene3D" id="1.10.10.10">
    <property type="entry name" value="Winged helix-like DNA-binding domain superfamily/Winged helix DNA-binding domain"/>
    <property type="match status" value="1"/>
</dbReference>
<protein>
    <submittedName>
        <fullName evidence="3">DNA protecting protein DprA</fullName>
    </submittedName>
</protein>
<evidence type="ECO:0000259" key="2">
    <source>
        <dbReference type="Pfam" id="PF02481"/>
    </source>
</evidence>
<proteinExistence type="inferred from homology"/>
<keyword evidence="4" id="KW-1185">Reference proteome</keyword>
<comment type="similarity">
    <text evidence="1">Belongs to the DprA/Smf family.</text>
</comment>
<dbReference type="InterPro" id="IPR036388">
    <property type="entry name" value="WH-like_DNA-bd_sf"/>
</dbReference>
<name>A0A4U8PZ75_9FIRM</name>
<dbReference type="PANTHER" id="PTHR43022">
    <property type="entry name" value="PROTEIN SMF"/>
    <property type="match status" value="1"/>
</dbReference>
<dbReference type="GO" id="GO:0009294">
    <property type="term" value="P:DNA-mediated transformation"/>
    <property type="evidence" value="ECO:0007669"/>
    <property type="project" value="InterPro"/>
</dbReference>
<reference evidence="3 4" key="1">
    <citation type="journal article" date="2019" name="Anaerobe">
        <title>Detection of Robinsoniella peoriensis in multiple bone samples of a trauma patient.</title>
        <authorList>
            <person name="Schrottner P."/>
            <person name="Hartwich K."/>
            <person name="Bunk B."/>
            <person name="Schober I."/>
            <person name="Helbig S."/>
            <person name="Rudolph W.W."/>
            <person name="Gunzer F."/>
        </authorList>
    </citation>
    <scope>NUCLEOTIDE SEQUENCE [LARGE SCALE GENOMIC DNA]</scope>
    <source>
        <strain evidence="3 4">DSM 106044</strain>
    </source>
</reference>
<organism evidence="3 4">
    <name type="scientific">Robinsoniella peoriensis</name>
    <dbReference type="NCBI Taxonomy" id="180332"/>
    <lineage>
        <taxon>Bacteria</taxon>
        <taxon>Bacillati</taxon>
        <taxon>Bacillota</taxon>
        <taxon>Clostridia</taxon>
        <taxon>Lachnospirales</taxon>
        <taxon>Lachnospiraceae</taxon>
        <taxon>Robinsoniella</taxon>
    </lineage>
</organism>